<reference evidence="1 2" key="1">
    <citation type="journal article" date="2013" name="Genome Announc.">
        <title>Draft Genome Sequence of Bacillus thuringiensis var. thuringiensis Strain T01-328, a Brazilian Isolate That Produces a Soluble Pesticide Protein, Cry1Ia.</title>
        <authorList>
            <person name="Varani A.M."/>
            <person name="Lemos M.V."/>
            <person name="Fernandes C.C."/>
            <person name="Lemos E.G."/>
            <person name="Alves E.C."/>
            <person name="Desiderio J.A."/>
        </authorList>
    </citation>
    <scope>NUCLEOTIDE SEQUENCE [LARGE SCALE GENOMIC DNA]</scope>
    <source>
        <strain evidence="1 2">T01-328</strain>
    </source>
</reference>
<dbReference type="AlphaFoldDB" id="A0AAN4HJR8"/>
<organism evidence="1 2">
    <name type="scientific">Bacillus thuringiensis T01-328</name>
    <dbReference type="NCBI Taxonomy" id="1324966"/>
    <lineage>
        <taxon>Bacteria</taxon>
        <taxon>Bacillati</taxon>
        <taxon>Bacillota</taxon>
        <taxon>Bacilli</taxon>
        <taxon>Bacillales</taxon>
        <taxon>Bacillaceae</taxon>
        <taxon>Bacillus</taxon>
        <taxon>Bacillus cereus group</taxon>
    </lineage>
</organism>
<accession>A0AAN4HJR8</accession>
<dbReference type="Proteomes" id="UP000013487">
    <property type="component" value="Unassembled WGS sequence"/>
</dbReference>
<evidence type="ECO:0000313" key="2">
    <source>
        <dbReference type="Proteomes" id="UP000013487"/>
    </source>
</evidence>
<sequence>MIAKKLYERASKSNEEMTDKKYINFLIRRAEIEADKGAYSLTVELHREAFQYKTLITQELVKEGFGVSTGYLKHERNELLDKFFVTLDWGKSEPNEPCHELGCYRTII</sequence>
<name>A0AAN4HJR8_BACTU</name>
<proteinExistence type="predicted"/>
<dbReference type="EMBL" id="ARXZ02000004">
    <property type="protein sequence ID" value="ERI00932.1"/>
    <property type="molecule type" value="Genomic_DNA"/>
</dbReference>
<protein>
    <submittedName>
        <fullName evidence="1">Uncharacterized protein</fullName>
    </submittedName>
</protein>
<dbReference type="RefSeq" id="WP_000560778.1">
    <property type="nucleotide sequence ID" value="NZ_ARXZ02000004.1"/>
</dbReference>
<evidence type="ECO:0000313" key="1">
    <source>
        <dbReference type="EMBL" id="ERI00932.1"/>
    </source>
</evidence>
<comment type="caution">
    <text evidence="1">The sequence shown here is derived from an EMBL/GenBank/DDBJ whole genome shotgun (WGS) entry which is preliminary data.</text>
</comment>
<gene>
    <name evidence="1" type="ORF">BTCBT_002487</name>
</gene>